<dbReference type="PANTHER" id="PTHR10578">
    <property type="entry name" value="S -2-HYDROXY-ACID OXIDASE-RELATED"/>
    <property type="match status" value="1"/>
</dbReference>
<comment type="caution">
    <text evidence="5">The sequence shown here is derived from an EMBL/GenBank/DDBJ whole genome shotgun (WGS) entry which is preliminary data.</text>
</comment>
<evidence type="ECO:0000313" key="5">
    <source>
        <dbReference type="EMBL" id="THC91590.1"/>
    </source>
</evidence>
<dbReference type="SUPFAM" id="SSF51395">
    <property type="entry name" value="FMN-linked oxidoreductases"/>
    <property type="match status" value="1"/>
</dbReference>
<dbReference type="PANTHER" id="PTHR10578:SF107">
    <property type="entry name" value="2-HYDROXYACID OXIDASE 1"/>
    <property type="match status" value="1"/>
</dbReference>
<evidence type="ECO:0000256" key="3">
    <source>
        <dbReference type="ARBA" id="ARBA00022643"/>
    </source>
</evidence>
<reference evidence="5 6" key="1">
    <citation type="submission" date="2019-03" db="EMBL/GenBank/DDBJ databases">
        <title>The genome sequence of a newly discovered highly antifungal drug resistant Aspergillus species, Aspergillus tanneri NIH 1004.</title>
        <authorList>
            <person name="Mounaud S."/>
            <person name="Singh I."/>
            <person name="Joardar V."/>
            <person name="Pakala S."/>
            <person name="Pakala S."/>
            <person name="Venepally P."/>
            <person name="Hoover J."/>
            <person name="Nierman W."/>
            <person name="Chung J."/>
            <person name="Losada L."/>
        </authorList>
    </citation>
    <scope>NUCLEOTIDE SEQUENCE [LARGE SCALE GENOMIC DNA]</scope>
    <source>
        <strain evidence="5 6">NIH1004</strain>
    </source>
</reference>
<dbReference type="AlphaFoldDB" id="A0A4S3J9A7"/>
<comment type="cofactor">
    <cofactor evidence="1">
        <name>FMN</name>
        <dbReference type="ChEBI" id="CHEBI:58210"/>
    </cofactor>
</comment>
<dbReference type="InterPro" id="IPR000262">
    <property type="entry name" value="FMN-dep_DH"/>
</dbReference>
<gene>
    <name evidence="5" type="ORF">EYZ11_008958</name>
</gene>
<dbReference type="VEuPathDB" id="FungiDB:EYZ11_008958"/>
<protein>
    <recommendedName>
        <fullName evidence="4">FMN-dependent dehydrogenase domain-containing protein</fullName>
    </recommendedName>
</protein>
<dbReference type="Pfam" id="PF01070">
    <property type="entry name" value="FMN_dh"/>
    <property type="match status" value="1"/>
</dbReference>
<keyword evidence="3" id="KW-0288">FMN</keyword>
<evidence type="ECO:0000256" key="2">
    <source>
        <dbReference type="ARBA" id="ARBA00022630"/>
    </source>
</evidence>
<accession>A0A4S3J9A7</accession>
<organism evidence="5 6">
    <name type="scientific">Aspergillus tanneri</name>
    <dbReference type="NCBI Taxonomy" id="1220188"/>
    <lineage>
        <taxon>Eukaryota</taxon>
        <taxon>Fungi</taxon>
        <taxon>Dikarya</taxon>
        <taxon>Ascomycota</taxon>
        <taxon>Pezizomycotina</taxon>
        <taxon>Eurotiomycetes</taxon>
        <taxon>Eurotiomycetidae</taxon>
        <taxon>Eurotiales</taxon>
        <taxon>Aspergillaceae</taxon>
        <taxon>Aspergillus</taxon>
        <taxon>Aspergillus subgen. Circumdati</taxon>
    </lineage>
</organism>
<feature type="domain" description="FMN-dependent dehydrogenase" evidence="4">
    <location>
        <begin position="24"/>
        <end position="97"/>
    </location>
</feature>
<dbReference type="GO" id="GO:0016491">
    <property type="term" value="F:oxidoreductase activity"/>
    <property type="evidence" value="ECO:0007669"/>
    <property type="project" value="InterPro"/>
</dbReference>
<evidence type="ECO:0000259" key="4">
    <source>
        <dbReference type="Pfam" id="PF01070"/>
    </source>
</evidence>
<sequence length="111" mass="12243">MQIWIKGILTAEDVLLARQYGCDECIRAVGGQIRVHINGGIRTRIDIFKALHCGRKAVGLDGRHFGDWHRVLDILYGELKRCIQLTGCGTLADISMASIGVFKPDGPLARL</sequence>
<dbReference type="InterPro" id="IPR013785">
    <property type="entry name" value="Aldolase_TIM"/>
</dbReference>
<keyword evidence="2" id="KW-0285">Flavoprotein</keyword>
<keyword evidence="6" id="KW-1185">Reference proteome</keyword>
<name>A0A4S3J9A7_9EURO</name>
<proteinExistence type="predicted"/>
<evidence type="ECO:0000256" key="1">
    <source>
        <dbReference type="ARBA" id="ARBA00001917"/>
    </source>
</evidence>
<dbReference type="STRING" id="1220188.A0A4S3J9A7"/>
<dbReference type="Proteomes" id="UP000308092">
    <property type="component" value="Unassembled WGS sequence"/>
</dbReference>
<evidence type="ECO:0000313" key="6">
    <source>
        <dbReference type="Proteomes" id="UP000308092"/>
    </source>
</evidence>
<dbReference type="Gene3D" id="3.20.20.70">
    <property type="entry name" value="Aldolase class I"/>
    <property type="match status" value="1"/>
</dbReference>
<dbReference type="EMBL" id="SOSA01000402">
    <property type="protein sequence ID" value="THC91590.1"/>
    <property type="molecule type" value="Genomic_DNA"/>
</dbReference>